<gene>
    <name evidence="1" type="ORF">niasHT_024643</name>
</gene>
<comment type="caution">
    <text evidence="1">The sequence shown here is derived from an EMBL/GenBank/DDBJ whole genome shotgun (WGS) entry which is preliminary data.</text>
</comment>
<proteinExistence type="predicted"/>
<name>A0ABD2K854_9BILA</name>
<evidence type="ECO:0000313" key="1">
    <source>
        <dbReference type="EMBL" id="KAL3098888.1"/>
    </source>
</evidence>
<accession>A0ABD2K854</accession>
<dbReference type="Proteomes" id="UP001620626">
    <property type="component" value="Unassembled WGS sequence"/>
</dbReference>
<sequence length="80" mass="9191">MLQETERVAISGIDEEQETTDVTTNLDFTEEKQKLQGKFADYINSVLFEGTSAVFWCQPTNLAKYSFLVPLVRKYHSARL</sequence>
<evidence type="ECO:0000313" key="2">
    <source>
        <dbReference type="Proteomes" id="UP001620626"/>
    </source>
</evidence>
<reference evidence="1 2" key="1">
    <citation type="submission" date="2024-10" db="EMBL/GenBank/DDBJ databases">
        <authorList>
            <person name="Kim D."/>
        </authorList>
    </citation>
    <scope>NUCLEOTIDE SEQUENCE [LARGE SCALE GENOMIC DNA]</scope>
    <source>
        <strain evidence="1">BH-2024</strain>
    </source>
</reference>
<organism evidence="1 2">
    <name type="scientific">Heterodera trifolii</name>
    <dbReference type="NCBI Taxonomy" id="157864"/>
    <lineage>
        <taxon>Eukaryota</taxon>
        <taxon>Metazoa</taxon>
        <taxon>Ecdysozoa</taxon>
        <taxon>Nematoda</taxon>
        <taxon>Chromadorea</taxon>
        <taxon>Rhabditida</taxon>
        <taxon>Tylenchina</taxon>
        <taxon>Tylenchomorpha</taxon>
        <taxon>Tylenchoidea</taxon>
        <taxon>Heteroderidae</taxon>
        <taxon>Heteroderinae</taxon>
        <taxon>Heterodera</taxon>
    </lineage>
</organism>
<dbReference type="AlphaFoldDB" id="A0ABD2K854"/>
<protein>
    <submittedName>
        <fullName evidence="1">Uncharacterized protein</fullName>
    </submittedName>
</protein>
<keyword evidence="2" id="KW-1185">Reference proteome</keyword>
<dbReference type="EMBL" id="JBICBT010000819">
    <property type="protein sequence ID" value="KAL3098888.1"/>
    <property type="molecule type" value="Genomic_DNA"/>
</dbReference>